<dbReference type="Pfam" id="PF08387">
    <property type="entry name" value="FBD"/>
    <property type="match status" value="1"/>
</dbReference>
<accession>A0ABC8M1H4</accession>
<keyword evidence="3" id="KW-1185">Reference proteome</keyword>
<name>A0ABC8M1H4_ERUVS</name>
<dbReference type="InterPro" id="IPR006566">
    <property type="entry name" value="FBD"/>
</dbReference>
<evidence type="ECO:0000259" key="1">
    <source>
        <dbReference type="SMART" id="SM00579"/>
    </source>
</evidence>
<dbReference type="Proteomes" id="UP001642260">
    <property type="component" value="Unassembled WGS sequence"/>
</dbReference>
<evidence type="ECO:0000313" key="3">
    <source>
        <dbReference type="Proteomes" id="UP001642260"/>
    </source>
</evidence>
<proteinExistence type="predicted"/>
<comment type="caution">
    <text evidence="2">The sequence shown here is derived from an EMBL/GenBank/DDBJ whole genome shotgun (WGS) entry which is preliminary data.</text>
</comment>
<evidence type="ECO:0000313" key="2">
    <source>
        <dbReference type="EMBL" id="CAH8389396.1"/>
    </source>
</evidence>
<reference evidence="2 3" key="1">
    <citation type="submission" date="2022-03" db="EMBL/GenBank/DDBJ databases">
        <authorList>
            <person name="Macdonald S."/>
            <person name="Ahmed S."/>
            <person name="Newling K."/>
        </authorList>
    </citation>
    <scope>NUCLEOTIDE SEQUENCE [LARGE SCALE GENOMIC DNA]</scope>
</reference>
<organism evidence="2 3">
    <name type="scientific">Eruca vesicaria subsp. sativa</name>
    <name type="common">Garden rocket</name>
    <name type="synonym">Eruca sativa</name>
    <dbReference type="NCBI Taxonomy" id="29727"/>
    <lineage>
        <taxon>Eukaryota</taxon>
        <taxon>Viridiplantae</taxon>
        <taxon>Streptophyta</taxon>
        <taxon>Embryophyta</taxon>
        <taxon>Tracheophyta</taxon>
        <taxon>Spermatophyta</taxon>
        <taxon>Magnoliopsida</taxon>
        <taxon>eudicotyledons</taxon>
        <taxon>Gunneridae</taxon>
        <taxon>Pentapetalae</taxon>
        <taxon>rosids</taxon>
        <taxon>malvids</taxon>
        <taxon>Brassicales</taxon>
        <taxon>Brassicaceae</taxon>
        <taxon>Brassiceae</taxon>
        <taxon>Eruca</taxon>
    </lineage>
</organism>
<dbReference type="AlphaFoldDB" id="A0ABC8M1H4"/>
<gene>
    <name evidence="2" type="ORF">ERUC_LOCUS41879</name>
</gene>
<sequence length="169" mass="19595">MIDAPLLQCLRTRVYLAKNFKIISLGCFTTLDIDMVLPHVSCTKSLICDTLTDILRFRGLVTSSYILKNIFLYSEPGPFIHQFRDLSRLHDPSYKKSKEPKLMFSTVPPCLVSSLRFMELKRLIPRYEGEVELVRYFLKNSPILEKLKLDTNYTNKGMLDFLKEVIALP</sequence>
<dbReference type="SMART" id="SM00579">
    <property type="entry name" value="FBD"/>
    <property type="match status" value="1"/>
</dbReference>
<protein>
    <recommendedName>
        <fullName evidence="1">FBD domain-containing protein</fullName>
    </recommendedName>
</protein>
<dbReference type="EMBL" id="CAKOAT010830710">
    <property type="protein sequence ID" value="CAH8389396.1"/>
    <property type="molecule type" value="Genomic_DNA"/>
</dbReference>
<feature type="domain" description="FBD" evidence="1">
    <location>
        <begin position="109"/>
        <end position="168"/>
    </location>
</feature>